<gene>
    <name evidence="2" type="ORF">AB1Y20_011281</name>
</gene>
<sequence length="331" mass="36446">MYELASSEVAALGVLALLVLATLINHYCPCEQLKHAVAGEEPWDAAIVPRASSRGRTRHEARRAKGRSSRHGAKRSKARREEERALTGPPSDVESVDPYAEQHLGEHGGWSHTSLGDLPGCNAFAYRFNGDDGTIEIEGEIDDEVHPDDSVSMAFVRTLPGYKRSSELPPPRAERKADEAPPAHVERRVHEAPPAHVERRVHEAPLPRDERRVHEAPPPRVERKVHEAPSPHEQGRADEAPSPRVERRAHEAPPPPAAPTARPRPQRVEAERLKHPTITPTPRHQPPSRAAAAPIAACPCPAPIPPTKPAFSAHDDFTMVALSQQPPTRRR</sequence>
<reference evidence="2 3" key="1">
    <citation type="journal article" date="2024" name="Science">
        <title>Giant polyketide synthase enzymes in the biosynthesis of giant marine polyether toxins.</title>
        <authorList>
            <person name="Fallon T.R."/>
            <person name="Shende V.V."/>
            <person name="Wierzbicki I.H."/>
            <person name="Pendleton A.L."/>
            <person name="Watervoot N.F."/>
            <person name="Auber R.P."/>
            <person name="Gonzalez D.J."/>
            <person name="Wisecaver J.H."/>
            <person name="Moore B.S."/>
        </authorList>
    </citation>
    <scope>NUCLEOTIDE SEQUENCE [LARGE SCALE GENOMIC DNA]</scope>
    <source>
        <strain evidence="2 3">12B1</strain>
    </source>
</reference>
<evidence type="ECO:0000313" key="3">
    <source>
        <dbReference type="Proteomes" id="UP001515480"/>
    </source>
</evidence>
<proteinExistence type="predicted"/>
<protein>
    <submittedName>
        <fullName evidence="2">Uncharacterized protein</fullName>
    </submittedName>
</protein>
<keyword evidence="3" id="KW-1185">Reference proteome</keyword>
<comment type="caution">
    <text evidence="2">The sequence shown here is derived from an EMBL/GenBank/DDBJ whole genome shotgun (WGS) entry which is preliminary data.</text>
</comment>
<dbReference type="AlphaFoldDB" id="A0AB34IME3"/>
<dbReference type="Proteomes" id="UP001515480">
    <property type="component" value="Unassembled WGS sequence"/>
</dbReference>
<dbReference type="EMBL" id="JBGBPQ010000022">
    <property type="protein sequence ID" value="KAL1503225.1"/>
    <property type="molecule type" value="Genomic_DNA"/>
</dbReference>
<evidence type="ECO:0000256" key="1">
    <source>
        <dbReference type="SAM" id="MobiDB-lite"/>
    </source>
</evidence>
<evidence type="ECO:0000313" key="2">
    <source>
        <dbReference type="EMBL" id="KAL1503225.1"/>
    </source>
</evidence>
<feature type="compositionally biased region" description="Basic and acidic residues" evidence="1">
    <location>
        <begin position="172"/>
        <end position="251"/>
    </location>
</feature>
<organism evidence="2 3">
    <name type="scientific">Prymnesium parvum</name>
    <name type="common">Toxic golden alga</name>
    <dbReference type="NCBI Taxonomy" id="97485"/>
    <lineage>
        <taxon>Eukaryota</taxon>
        <taxon>Haptista</taxon>
        <taxon>Haptophyta</taxon>
        <taxon>Prymnesiophyceae</taxon>
        <taxon>Prymnesiales</taxon>
        <taxon>Prymnesiaceae</taxon>
        <taxon>Prymnesium</taxon>
    </lineage>
</organism>
<accession>A0AB34IME3</accession>
<feature type="region of interest" description="Disordered" evidence="1">
    <location>
        <begin position="48"/>
        <end position="96"/>
    </location>
</feature>
<feature type="region of interest" description="Disordered" evidence="1">
    <location>
        <begin position="162"/>
        <end position="293"/>
    </location>
</feature>
<name>A0AB34IME3_PRYPA</name>
<feature type="compositionally biased region" description="Basic residues" evidence="1">
    <location>
        <begin position="53"/>
        <end position="78"/>
    </location>
</feature>